<evidence type="ECO:0000313" key="1">
    <source>
        <dbReference type="EMBL" id="VEL31171.1"/>
    </source>
</evidence>
<reference evidence="1" key="1">
    <citation type="submission" date="2018-11" db="EMBL/GenBank/DDBJ databases">
        <authorList>
            <consortium name="Pathogen Informatics"/>
        </authorList>
    </citation>
    <scope>NUCLEOTIDE SEQUENCE</scope>
</reference>
<comment type="caution">
    <text evidence="1">The sequence shown here is derived from an EMBL/GenBank/DDBJ whole genome shotgun (WGS) entry which is preliminary data.</text>
</comment>
<proteinExistence type="predicted"/>
<protein>
    <submittedName>
        <fullName evidence="1">Uncharacterized protein</fullName>
    </submittedName>
</protein>
<sequence length="147" mass="16226">MALTLYRHPGDQLACLRLLLLGRPVCRSWPTSYNIGGETEAVQDIGAPTNGHPQDRLVDIYFDQLSSSLAASPIHSTTSNSLPHLHSSLTPNSTLLGLMVERVNKLYAQVPYAERLQFIRLVTRPGERISTVKSALLQIATRFCPTT</sequence>
<keyword evidence="2" id="KW-1185">Reference proteome</keyword>
<organism evidence="1 2">
    <name type="scientific">Protopolystoma xenopodis</name>
    <dbReference type="NCBI Taxonomy" id="117903"/>
    <lineage>
        <taxon>Eukaryota</taxon>
        <taxon>Metazoa</taxon>
        <taxon>Spiralia</taxon>
        <taxon>Lophotrochozoa</taxon>
        <taxon>Platyhelminthes</taxon>
        <taxon>Monogenea</taxon>
        <taxon>Polyopisthocotylea</taxon>
        <taxon>Polystomatidea</taxon>
        <taxon>Polystomatidae</taxon>
        <taxon>Protopolystoma</taxon>
    </lineage>
</organism>
<dbReference type="AlphaFoldDB" id="A0A448X8Z4"/>
<dbReference type="EMBL" id="CAAALY010119400">
    <property type="protein sequence ID" value="VEL31171.1"/>
    <property type="molecule type" value="Genomic_DNA"/>
</dbReference>
<gene>
    <name evidence="1" type="ORF">PXEA_LOCUS24611</name>
</gene>
<evidence type="ECO:0000313" key="2">
    <source>
        <dbReference type="Proteomes" id="UP000784294"/>
    </source>
</evidence>
<name>A0A448X8Z4_9PLAT</name>
<dbReference type="Proteomes" id="UP000784294">
    <property type="component" value="Unassembled WGS sequence"/>
</dbReference>
<accession>A0A448X8Z4</accession>